<dbReference type="AlphaFoldDB" id="A0A1M7UU93"/>
<proteinExistence type="predicted"/>
<dbReference type="RefSeq" id="WP_018213644.1">
    <property type="nucleotide sequence ID" value="NZ_FRDN01000017.1"/>
</dbReference>
<protein>
    <submittedName>
        <fullName evidence="1">Uncharacterized protein</fullName>
    </submittedName>
</protein>
<name>A0A1M7UU93_9FIRM</name>
<organism evidence="1 2">
    <name type="scientific">Desulfitobacterium chlororespirans DSM 11544</name>
    <dbReference type="NCBI Taxonomy" id="1121395"/>
    <lineage>
        <taxon>Bacteria</taxon>
        <taxon>Bacillati</taxon>
        <taxon>Bacillota</taxon>
        <taxon>Clostridia</taxon>
        <taxon>Eubacteriales</taxon>
        <taxon>Desulfitobacteriaceae</taxon>
        <taxon>Desulfitobacterium</taxon>
    </lineage>
</organism>
<gene>
    <name evidence="1" type="ORF">SAMN02745215_04638</name>
</gene>
<evidence type="ECO:0000313" key="2">
    <source>
        <dbReference type="Proteomes" id="UP000184010"/>
    </source>
</evidence>
<reference evidence="2" key="1">
    <citation type="submission" date="2016-12" db="EMBL/GenBank/DDBJ databases">
        <authorList>
            <person name="Varghese N."/>
            <person name="Submissions S."/>
        </authorList>
    </citation>
    <scope>NUCLEOTIDE SEQUENCE [LARGE SCALE GENOMIC DNA]</scope>
    <source>
        <strain evidence="2">DSM 11544</strain>
    </source>
</reference>
<keyword evidence="2" id="KW-1185">Reference proteome</keyword>
<sequence>MFKLLSLDERKLKGVKEVLDWVQSLDHAQQEEICNNIMYQFFYDMQLLQEGYTKVFDVYHHPKNGYLLQYRQDKLTESEAHHHAVESSRRIINKALKAI</sequence>
<dbReference type="EMBL" id="FRDN01000017">
    <property type="protein sequence ID" value="SHN86466.1"/>
    <property type="molecule type" value="Genomic_DNA"/>
</dbReference>
<dbReference type="Proteomes" id="UP000184010">
    <property type="component" value="Unassembled WGS sequence"/>
</dbReference>
<evidence type="ECO:0000313" key="1">
    <source>
        <dbReference type="EMBL" id="SHN86466.1"/>
    </source>
</evidence>
<dbReference type="STRING" id="1121395.SAMN02745215_04638"/>
<accession>A0A1M7UU93</accession>